<sequence>MKASSSRDYPVNTIMPFPLPVAMKKLQSLSRVEEPHPGTYCTEECCLLTLLSIRSTAGLDLACSERQMMRTFLCWDIKDFRFSLSSTCIWATEILANAEIYVFFTIRIDQLACPSKV</sequence>
<protein>
    <submittedName>
        <fullName evidence="1">Uncharacterized protein</fullName>
    </submittedName>
</protein>
<name>A0A2D4HHC4_MICLE</name>
<reference evidence="1" key="2">
    <citation type="submission" date="2017-11" db="EMBL/GenBank/DDBJ databases">
        <title>Coralsnake Venomics: Analyses of Venom Gland Transcriptomes and Proteomes of Six Brazilian Taxa.</title>
        <authorList>
            <person name="Aird S.D."/>
            <person name="Jorge da Silva N."/>
            <person name="Qiu L."/>
            <person name="Villar-Briones A."/>
            <person name="Aparecida-Saddi V."/>
            <person name="Campos-Telles M.P."/>
            <person name="Grau M."/>
            <person name="Mikheyev A.S."/>
        </authorList>
    </citation>
    <scope>NUCLEOTIDE SEQUENCE</scope>
    <source>
        <tissue evidence="1">Venom_gland</tissue>
    </source>
</reference>
<dbReference type="AlphaFoldDB" id="A0A2D4HHC4"/>
<organism evidence="1">
    <name type="scientific">Micrurus lemniscatus lemniscatus</name>
    <dbReference type="NCBI Taxonomy" id="129467"/>
    <lineage>
        <taxon>Eukaryota</taxon>
        <taxon>Metazoa</taxon>
        <taxon>Chordata</taxon>
        <taxon>Craniata</taxon>
        <taxon>Vertebrata</taxon>
        <taxon>Euteleostomi</taxon>
        <taxon>Lepidosauria</taxon>
        <taxon>Squamata</taxon>
        <taxon>Bifurcata</taxon>
        <taxon>Unidentata</taxon>
        <taxon>Episquamata</taxon>
        <taxon>Toxicofera</taxon>
        <taxon>Serpentes</taxon>
        <taxon>Colubroidea</taxon>
        <taxon>Elapidae</taxon>
        <taxon>Elapinae</taxon>
        <taxon>Micrurus</taxon>
    </lineage>
</organism>
<evidence type="ECO:0000313" key="1">
    <source>
        <dbReference type="EMBL" id="LAA71347.1"/>
    </source>
</evidence>
<proteinExistence type="predicted"/>
<accession>A0A2D4HHC4</accession>
<dbReference type="EMBL" id="IACK01024836">
    <property type="protein sequence ID" value="LAA71347.1"/>
    <property type="molecule type" value="Transcribed_RNA"/>
</dbReference>
<reference evidence="1" key="1">
    <citation type="submission" date="2017-07" db="EMBL/GenBank/DDBJ databases">
        <authorList>
            <person name="Mikheyev A."/>
            <person name="Grau M."/>
        </authorList>
    </citation>
    <scope>NUCLEOTIDE SEQUENCE</scope>
    <source>
        <tissue evidence="1">Venom_gland</tissue>
    </source>
</reference>